<dbReference type="Proteomes" id="UP001060215">
    <property type="component" value="Chromosome 15"/>
</dbReference>
<reference evidence="1 2" key="1">
    <citation type="journal article" date="2022" name="Plant J.">
        <title>Chromosome-level genome of Camellia lanceoleosa provides a valuable resource for understanding genome evolution and self-incompatibility.</title>
        <authorList>
            <person name="Gong W."/>
            <person name="Xiao S."/>
            <person name="Wang L."/>
            <person name="Liao Z."/>
            <person name="Chang Y."/>
            <person name="Mo W."/>
            <person name="Hu G."/>
            <person name="Li W."/>
            <person name="Zhao G."/>
            <person name="Zhu H."/>
            <person name="Hu X."/>
            <person name="Ji K."/>
            <person name="Xiang X."/>
            <person name="Song Q."/>
            <person name="Yuan D."/>
            <person name="Jin S."/>
            <person name="Zhang L."/>
        </authorList>
    </citation>
    <scope>NUCLEOTIDE SEQUENCE [LARGE SCALE GENOMIC DNA]</scope>
    <source>
        <strain evidence="1">SQ_2022a</strain>
    </source>
</reference>
<sequence length="221" mass="22957">MLVYRATSNLCKYGCSVVYPQQNQNQNQVGGVGVGVGVRIRVGGVNGSGMNNNSNIIMGSGGGGRIRPRCFTRTVSSSSSSSRVKIGLVTTASATATGAAAAAAAIMFWVVVGGTNTNAVEQIQAAETLSDIPQMLSGDCSSSPQDCKKAKIQRPKSRKAESCTIKCVTTCIRGGVGSPGEGPLNVRRPLVVFKQGFRSRQYCLVECSDICNLIGDGDDGP</sequence>
<dbReference type="EMBL" id="CM045772">
    <property type="protein sequence ID" value="KAI7986660.1"/>
    <property type="molecule type" value="Genomic_DNA"/>
</dbReference>
<gene>
    <name evidence="1" type="ORF">LOK49_LG14G02250</name>
</gene>
<protein>
    <submittedName>
        <fullName evidence="1">Uncharacterized protein</fullName>
    </submittedName>
</protein>
<organism evidence="1 2">
    <name type="scientific">Camellia lanceoleosa</name>
    <dbReference type="NCBI Taxonomy" id="1840588"/>
    <lineage>
        <taxon>Eukaryota</taxon>
        <taxon>Viridiplantae</taxon>
        <taxon>Streptophyta</taxon>
        <taxon>Embryophyta</taxon>
        <taxon>Tracheophyta</taxon>
        <taxon>Spermatophyta</taxon>
        <taxon>Magnoliopsida</taxon>
        <taxon>eudicotyledons</taxon>
        <taxon>Gunneridae</taxon>
        <taxon>Pentapetalae</taxon>
        <taxon>asterids</taxon>
        <taxon>Ericales</taxon>
        <taxon>Theaceae</taxon>
        <taxon>Camellia</taxon>
    </lineage>
</organism>
<evidence type="ECO:0000313" key="1">
    <source>
        <dbReference type="EMBL" id="KAI7986660.1"/>
    </source>
</evidence>
<keyword evidence="2" id="KW-1185">Reference proteome</keyword>
<name>A0ACC0FDB8_9ERIC</name>
<evidence type="ECO:0000313" key="2">
    <source>
        <dbReference type="Proteomes" id="UP001060215"/>
    </source>
</evidence>
<comment type="caution">
    <text evidence="1">The sequence shown here is derived from an EMBL/GenBank/DDBJ whole genome shotgun (WGS) entry which is preliminary data.</text>
</comment>
<accession>A0ACC0FDB8</accession>
<proteinExistence type="predicted"/>